<feature type="domain" description="GTD-binding" evidence="5">
    <location>
        <begin position="4"/>
        <end position="102"/>
    </location>
</feature>
<dbReference type="PANTHER" id="PTHR31422">
    <property type="entry name" value="BNAANNG28530D PROTEIN"/>
    <property type="match status" value="1"/>
</dbReference>
<evidence type="ECO:0000256" key="4">
    <source>
        <dbReference type="ARBA" id="ARBA00023136"/>
    </source>
</evidence>
<dbReference type="AlphaFoldDB" id="A0A1U8B349"/>
<proteinExistence type="predicted"/>
<dbReference type="InterPro" id="IPR007656">
    <property type="entry name" value="GTD-bd"/>
</dbReference>
<dbReference type="KEGG" id="nnu:104609158"/>
<keyword evidence="3" id="KW-1133">Transmembrane helix</keyword>
<dbReference type="eggNOG" id="ENOG502QSSM">
    <property type="taxonomic scope" value="Eukaryota"/>
</dbReference>
<accession>A0A1U8B349</accession>
<evidence type="ECO:0000256" key="2">
    <source>
        <dbReference type="ARBA" id="ARBA00022692"/>
    </source>
</evidence>
<comment type="subcellular location">
    <subcellularLocation>
        <location evidence="1">Membrane</location>
    </subcellularLocation>
</comment>
<organism evidence="6 7">
    <name type="scientific">Nelumbo nucifera</name>
    <name type="common">Sacred lotus</name>
    <dbReference type="NCBI Taxonomy" id="4432"/>
    <lineage>
        <taxon>Eukaryota</taxon>
        <taxon>Viridiplantae</taxon>
        <taxon>Streptophyta</taxon>
        <taxon>Embryophyta</taxon>
        <taxon>Tracheophyta</taxon>
        <taxon>Spermatophyta</taxon>
        <taxon>Magnoliopsida</taxon>
        <taxon>Proteales</taxon>
        <taxon>Nelumbonaceae</taxon>
        <taxon>Nelumbo</taxon>
    </lineage>
</organism>
<dbReference type="RefSeq" id="XP_010273697.1">
    <property type="nucleotide sequence ID" value="XM_010275395.2"/>
</dbReference>
<dbReference type="GeneID" id="104609158"/>
<dbReference type="OMA" id="AMKETIH"/>
<dbReference type="Proteomes" id="UP000189703">
    <property type="component" value="Unplaced"/>
</dbReference>
<dbReference type="PROSITE" id="PS51775">
    <property type="entry name" value="GTD_BINDING"/>
    <property type="match status" value="1"/>
</dbReference>
<keyword evidence="2" id="KW-0812">Transmembrane</keyword>
<dbReference type="PANTHER" id="PTHR31422:SF1">
    <property type="entry name" value="GTD-BINDING DOMAIN-CONTAINING PROTEIN"/>
    <property type="match status" value="1"/>
</dbReference>
<dbReference type="FunCoup" id="A0A1U8B349">
    <property type="interactions" value="112"/>
</dbReference>
<dbReference type="GO" id="GO:0016020">
    <property type="term" value="C:membrane"/>
    <property type="evidence" value="ECO:0007669"/>
    <property type="project" value="UniProtKB-SubCell"/>
</dbReference>
<reference evidence="7" key="1">
    <citation type="submission" date="2025-08" db="UniProtKB">
        <authorList>
            <consortium name="RefSeq"/>
        </authorList>
    </citation>
    <scope>IDENTIFICATION</scope>
</reference>
<dbReference type="InParanoid" id="A0A1U8B349"/>
<evidence type="ECO:0000313" key="7">
    <source>
        <dbReference type="RefSeq" id="XP_010273697.1"/>
    </source>
</evidence>
<dbReference type="Pfam" id="PF04576">
    <property type="entry name" value="Zein-binding"/>
    <property type="match status" value="1"/>
</dbReference>
<dbReference type="GO" id="GO:0080115">
    <property type="term" value="F:myosin XI tail binding"/>
    <property type="evidence" value="ECO:0007669"/>
    <property type="project" value="UniProtKB-ARBA"/>
</dbReference>
<evidence type="ECO:0000256" key="1">
    <source>
        <dbReference type="ARBA" id="ARBA00004370"/>
    </source>
</evidence>
<gene>
    <name evidence="7" type="primary">LOC104609158</name>
</gene>
<evidence type="ECO:0000313" key="6">
    <source>
        <dbReference type="Proteomes" id="UP000189703"/>
    </source>
</evidence>
<name>A0A1U8B349_NELNU</name>
<dbReference type="OrthoDB" id="1105498at2759"/>
<evidence type="ECO:0000259" key="5">
    <source>
        <dbReference type="PROSITE" id="PS51775"/>
    </source>
</evidence>
<sequence>MAETESIALKEALLTQQQLLHKLTTELEEEREASATAATEALSMILRLQGEKAAEKMEASQYKRMAEEKINHAEESLAIFEELIFQKEMEIASLEFQVQAYKNKLQSVGLNDSYIGQLNNQFVRRNEAYFKDIGVHQSVKKNNSLPAAQHKDSCSKKGIVGEDGSALLLQELIPRTIDKLDFESDILDNEMHKVSEESAVADHDSYWKQIEWLDKQVDLPHNKDIGIGSDPLKSMEVKLNVGSTLSLSSSQVGSPKNIFELDASDVPCLETKNIRSTSFTKSVHDIFEVPQSHENYKHSGSKKEEWQTFIHYGETRLGKADSVPQGTSDCYLEDKAKCAKNVLPYAKHESMFFKQTNEVKHDSFSVAPPVDITLLQSEVWQLSKRLELLLNDRSIKQEASNRREEELNMLKEIHEKINVVNSDRRNRQLPPLDESPVCSVTEIFQTWMCRVCTVCTGRLA</sequence>
<keyword evidence="6" id="KW-1185">Reference proteome</keyword>
<keyword evidence="4" id="KW-0472">Membrane</keyword>
<evidence type="ECO:0000256" key="3">
    <source>
        <dbReference type="ARBA" id="ARBA00022989"/>
    </source>
</evidence>
<protein>
    <submittedName>
        <fullName evidence="7">Uncharacterized protein LOC104609158</fullName>
    </submittedName>
</protein>